<gene>
    <name evidence="1" type="ORF">L6164_032616</name>
</gene>
<name>A0ACB9KP95_BAUVA</name>
<organism evidence="1 2">
    <name type="scientific">Bauhinia variegata</name>
    <name type="common">Purple orchid tree</name>
    <name type="synonym">Phanera variegata</name>
    <dbReference type="NCBI Taxonomy" id="167791"/>
    <lineage>
        <taxon>Eukaryota</taxon>
        <taxon>Viridiplantae</taxon>
        <taxon>Streptophyta</taxon>
        <taxon>Embryophyta</taxon>
        <taxon>Tracheophyta</taxon>
        <taxon>Spermatophyta</taxon>
        <taxon>Magnoliopsida</taxon>
        <taxon>eudicotyledons</taxon>
        <taxon>Gunneridae</taxon>
        <taxon>Pentapetalae</taxon>
        <taxon>rosids</taxon>
        <taxon>fabids</taxon>
        <taxon>Fabales</taxon>
        <taxon>Fabaceae</taxon>
        <taxon>Cercidoideae</taxon>
        <taxon>Cercideae</taxon>
        <taxon>Bauhiniinae</taxon>
        <taxon>Bauhinia</taxon>
    </lineage>
</organism>
<comment type="caution">
    <text evidence="1">The sequence shown here is derived from an EMBL/GenBank/DDBJ whole genome shotgun (WGS) entry which is preliminary data.</text>
</comment>
<proteinExistence type="predicted"/>
<accession>A0ACB9KP95</accession>
<keyword evidence="2" id="KW-1185">Reference proteome</keyword>
<evidence type="ECO:0000313" key="1">
    <source>
        <dbReference type="EMBL" id="KAI4299126.1"/>
    </source>
</evidence>
<dbReference type="EMBL" id="CM039438">
    <property type="protein sequence ID" value="KAI4299126.1"/>
    <property type="molecule type" value="Genomic_DNA"/>
</dbReference>
<reference evidence="1 2" key="1">
    <citation type="journal article" date="2022" name="DNA Res.">
        <title>Chromosomal-level genome assembly of the orchid tree Bauhinia variegata (Leguminosae; Cercidoideae) supports the allotetraploid origin hypothesis of Bauhinia.</title>
        <authorList>
            <person name="Zhong Y."/>
            <person name="Chen Y."/>
            <person name="Zheng D."/>
            <person name="Pang J."/>
            <person name="Liu Y."/>
            <person name="Luo S."/>
            <person name="Meng S."/>
            <person name="Qian L."/>
            <person name="Wei D."/>
            <person name="Dai S."/>
            <person name="Zhou R."/>
        </authorList>
    </citation>
    <scope>NUCLEOTIDE SEQUENCE [LARGE SCALE GENOMIC DNA]</scope>
    <source>
        <strain evidence="1">BV-YZ2020</strain>
    </source>
</reference>
<sequence>MAAAPFSIASDFDYSIQATNLTSIKTLSKSGLTTIPSSFASNNLQDLVVVDPSEAEIPIIDFSLLTSSNTEEKCKAIKDFGKALEEWGFFMLINHGIPESQINSMMEGIKGFFDLSDEEKREFQGKNVFDTIRCGSSFNTAMEKVNCWRDFLKAFVHPEFHCPHKPPGFRETTFNYLAKIREVTKELLKGVSESLGLEINYINKAVNIDSGLQILVANLYPPCPQPELAVGIHPHSDHGLLTVLFENGISGLQILHNGKWVKVNAPHNALMVNTADQLEIVTNGKYKSNIHRAVLYSNATRISVAIANGPSFEDIVSPAPDLVNESQPQAYRAITYREYFRIHQSNALNKKSALDTIRIQN</sequence>
<dbReference type="Proteomes" id="UP000828941">
    <property type="component" value="Chromosome 13"/>
</dbReference>
<evidence type="ECO:0000313" key="2">
    <source>
        <dbReference type="Proteomes" id="UP000828941"/>
    </source>
</evidence>
<protein>
    <submittedName>
        <fullName evidence="1">Uncharacterized protein</fullName>
    </submittedName>
</protein>